<dbReference type="Proteomes" id="UP000320582">
    <property type="component" value="Unassembled WGS sequence"/>
</dbReference>
<organism evidence="2 3">
    <name type="scientific">Roseinatronobacter monicus</name>
    <dbReference type="NCBI Taxonomy" id="393481"/>
    <lineage>
        <taxon>Bacteria</taxon>
        <taxon>Pseudomonadati</taxon>
        <taxon>Pseudomonadota</taxon>
        <taxon>Alphaproteobacteria</taxon>
        <taxon>Rhodobacterales</taxon>
        <taxon>Paracoccaceae</taxon>
        <taxon>Roseinatronobacter</taxon>
    </lineage>
</organism>
<comment type="caution">
    <text evidence="2">The sequence shown here is derived from an EMBL/GenBank/DDBJ whole genome shotgun (WGS) entry which is preliminary data.</text>
</comment>
<protein>
    <submittedName>
        <fullName evidence="2">Rhodanese-related sulfurtransferase</fullName>
    </submittedName>
</protein>
<name>A0A543K427_9RHOB</name>
<evidence type="ECO:0000313" key="2">
    <source>
        <dbReference type="EMBL" id="TQM89815.1"/>
    </source>
</evidence>
<reference evidence="2 3" key="1">
    <citation type="submission" date="2019-06" db="EMBL/GenBank/DDBJ databases">
        <title>Genomic Encyclopedia of Archaeal and Bacterial Type Strains, Phase II (KMG-II): from individual species to whole genera.</title>
        <authorList>
            <person name="Goeker M."/>
        </authorList>
    </citation>
    <scope>NUCLEOTIDE SEQUENCE [LARGE SCALE GENOMIC DNA]</scope>
    <source>
        <strain evidence="2 3">DSM 18423</strain>
    </source>
</reference>
<dbReference type="SMART" id="SM00450">
    <property type="entry name" value="RHOD"/>
    <property type="match status" value="1"/>
</dbReference>
<dbReference type="InterPro" id="IPR036873">
    <property type="entry name" value="Rhodanese-like_dom_sf"/>
</dbReference>
<dbReference type="PROSITE" id="PS50206">
    <property type="entry name" value="RHODANESE_3"/>
    <property type="match status" value="1"/>
</dbReference>
<sequence>MPQTLTKTSKDIVKEAMAIVPAISAEEALSLIGSPDHIFVDLRDGSEQANTGIIAGAVASSRGMMEFHIDPESPAHKPEFNQEKTYVFYCASGGRSALAAKVAMEMGLSPVVNMSGGVSAWTKAGGALE</sequence>
<gene>
    <name evidence="2" type="ORF">BD293_4122</name>
</gene>
<accession>A0A543K427</accession>
<dbReference type="Pfam" id="PF00581">
    <property type="entry name" value="Rhodanese"/>
    <property type="match status" value="1"/>
</dbReference>
<dbReference type="GO" id="GO:0004792">
    <property type="term" value="F:thiosulfate-cyanide sulfurtransferase activity"/>
    <property type="evidence" value="ECO:0007669"/>
    <property type="project" value="TreeGrafter"/>
</dbReference>
<dbReference type="AlphaFoldDB" id="A0A543K427"/>
<dbReference type="PANTHER" id="PTHR44086:SF13">
    <property type="entry name" value="THIOSULFATE SULFURTRANSFERASE PSPE"/>
    <property type="match status" value="1"/>
</dbReference>
<dbReference type="CDD" id="cd01447">
    <property type="entry name" value="Polysulfide_ST"/>
    <property type="match status" value="1"/>
</dbReference>
<feature type="domain" description="Rhodanese" evidence="1">
    <location>
        <begin position="33"/>
        <end position="129"/>
    </location>
</feature>
<dbReference type="RefSeq" id="WP_142085360.1">
    <property type="nucleotide sequence ID" value="NZ_VFPT01000004.1"/>
</dbReference>
<dbReference type="PANTHER" id="PTHR44086">
    <property type="entry name" value="THIOSULFATE SULFURTRANSFERASE RDL2, MITOCHONDRIAL-RELATED"/>
    <property type="match status" value="1"/>
</dbReference>
<dbReference type="EMBL" id="VFPT01000004">
    <property type="protein sequence ID" value="TQM89815.1"/>
    <property type="molecule type" value="Genomic_DNA"/>
</dbReference>
<dbReference type="InterPro" id="IPR001763">
    <property type="entry name" value="Rhodanese-like_dom"/>
</dbReference>
<evidence type="ECO:0000313" key="3">
    <source>
        <dbReference type="Proteomes" id="UP000320582"/>
    </source>
</evidence>
<evidence type="ECO:0000259" key="1">
    <source>
        <dbReference type="PROSITE" id="PS50206"/>
    </source>
</evidence>
<proteinExistence type="predicted"/>
<dbReference type="OrthoDB" id="9807812at2"/>
<dbReference type="SUPFAM" id="SSF52821">
    <property type="entry name" value="Rhodanese/Cell cycle control phosphatase"/>
    <property type="match status" value="1"/>
</dbReference>
<keyword evidence="2" id="KW-0808">Transferase</keyword>
<dbReference type="Gene3D" id="3.40.250.10">
    <property type="entry name" value="Rhodanese-like domain"/>
    <property type="match status" value="1"/>
</dbReference>
<keyword evidence="3" id="KW-1185">Reference proteome</keyword>